<proteinExistence type="predicted"/>
<dbReference type="AlphaFoldDB" id="A0A1I4ZXT6"/>
<keyword evidence="3" id="KW-1185">Reference proteome</keyword>
<evidence type="ECO:0000256" key="1">
    <source>
        <dbReference type="SAM" id="Phobius"/>
    </source>
</evidence>
<name>A0A1I4ZXT6_9HYPH</name>
<accession>A0A1I4ZXT6</accession>
<organism evidence="2 3">
    <name type="scientific">Cohaesibacter marisflavi</name>
    <dbReference type="NCBI Taxonomy" id="655353"/>
    <lineage>
        <taxon>Bacteria</taxon>
        <taxon>Pseudomonadati</taxon>
        <taxon>Pseudomonadota</taxon>
        <taxon>Alphaproteobacteria</taxon>
        <taxon>Hyphomicrobiales</taxon>
        <taxon>Cohaesibacteraceae</taxon>
    </lineage>
</organism>
<protein>
    <recommendedName>
        <fullName evidence="4">Aa3 type cytochrome c oxidase subunit IV</fullName>
    </recommendedName>
</protein>
<dbReference type="STRING" id="655353.SAMN04488056_101269"/>
<evidence type="ECO:0000313" key="2">
    <source>
        <dbReference type="EMBL" id="SFN55054.1"/>
    </source>
</evidence>
<dbReference type="Proteomes" id="UP000199236">
    <property type="component" value="Unassembled WGS sequence"/>
</dbReference>
<sequence length="52" mass="5953">MTDKATPENAAVEHVYLKDRMRGYRGWLKIVVYTLSGIVMLSMFASNLLQSF</sequence>
<dbReference type="EMBL" id="FOVR01000001">
    <property type="protein sequence ID" value="SFN55054.1"/>
    <property type="molecule type" value="Genomic_DNA"/>
</dbReference>
<keyword evidence="1" id="KW-1133">Transmembrane helix</keyword>
<evidence type="ECO:0008006" key="4">
    <source>
        <dbReference type="Google" id="ProtNLM"/>
    </source>
</evidence>
<feature type="transmembrane region" description="Helical" evidence="1">
    <location>
        <begin position="30"/>
        <end position="49"/>
    </location>
</feature>
<dbReference type="RefSeq" id="WP_175527864.1">
    <property type="nucleotide sequence ID" value="NZ_FOVR01000001.1"/>
</dbReference>
<keyword evidence="1" id="KW-0472">Membrane</keyword>
<keyword evidence="1" id="KW-0812">Transmembrane</keyword>
<reference evidence="2 3" key="1">
    <citation type="submission" date="2016-10" db="EMBL/GenBank/DDBJ databases">
        <authorList>
            <person name="de Groot N.N."/>
        </authorList>
    </citation>
    <scope>NUCLEOTIDE SEQUENCE [LARGE SCALE GENOMIC DNA]</scope>
    <source>
        <strain evidence="2 3">CGMCC 1.9157</strain>
    </source>
</reference>
<evidence type="ECO:0000313" key="3">
    <source>
        <dbReference type="Proteomes" id="UP000199236"/>
    </source>
</evidence>
<gene>
    <name evidence="2" type="ORF">SAMN04488056_101269</name>
</gene>